<accession>A0A4Y2GXC8</accession>
<keyword evidence="8" id="KW-0239">DNA-directed DNA polymerase</keyword>
<dbReference type="Pfam" id="PF25597">
    <property type="entry name" value="SH3_retrovirus"/>
    <property type="match status" value="1"/>
</dbReference>
<keyword evidence="1" id="KW-0540">Nuclease</keyword>
<dbReference type="GO" id="GO:0016787">
    <property type="term" value="F:hydrolase activity"/>
    <property type="evidence" value="ECO:0007669"/>
    <property type="project" value="UniProtKB-KW"/>
</dbReference>
<dbReference type="PANTHER" id="PTHR42648:SF11">
    <property type="entry name" value="TRANSPOSON TY4-P GAG-POL POLYPROTEIN"/>
    <property type="match status" value="1"/>
</dbReference>
<keyword evidence="8" id="KW-0808">Transferase</keyword>
<evidence type="ECO:0000259" key="10">
    <source>
        <dbReference type="Pfam" id="PF25597"/>
    </source>
</evidence>
<dbReference type="GO" id="GO:0015074">
    <property type="term" value="P:DNA integration"/>
    <property type="evidence" value="ECO:0007669"/>
    <property type="project" value="UniProtKB-KW"/>
</dbReference>
<evidence type="ECO:0000256" key="2">
    <source>
        <dbReference type="ARBA" id="ARBA00022723"/>
    </source>
</evidence>
<evidence type="ECO:0000256" key="4">
    <source>
        <dbReference type="ARBA" id="ARBA00022801"/>
    </source>
</evidence>
<keyword evidence="4" id="KW-0378">Hydrolase</keyword>
<keyword evidence="2" id="KW-0479">Metal-binding</keyword>
<organism evidence="11 12">
    <name type="scientific">Araneus ventricosus</name>
    <name type="common">Orbweaver spider</name>
    <name type="synonym">Epeira ventricosa</name>
    <dbReference type="NCBI Taxonomy" id="182803"/>
    <lineage>
        <taxon>Eukaryota</taxon>
        <taxon>Metazoa</taxon>
        <taxon>Ecdysozoa</taxon>
        <taxon>Arthropoda</taxon>
        <taxon>Chelicerata</taxon>
        <taxon>Arachnida</taxon>
        <taxon>Araneae</taxon>
        <taxon>Araneomorphae</taxon>
        <taxon>Entelegynae</taxon>
        <taxon>Araneoidea</taxon>
        <taxon>Araneidae</taxon>
        <taxon>Araneus</taxon>
    </lineage>
</organism>
<evidence type="ECO:0000313" key="12">
    <source>
        <dbReference type="Proteomes" id="UP000499080"/>
    </source>
</evidence>
<dbReference type="AlphaFoldDB" id="A0A4Y2GXC8"/>
<comment type="caution">
    <text evidence="11">The sequence shown here is derived from an EMBL/GenBank/DDBJ whole genome shotgun (WGS) entry which is preliminary data.</text>
</comment>
<evidence type="ECO:0000256" key="7">
    <source>
        <dbReference type="ARBA" id="ARBA00022918"/>
    </source>
</evidence>
<dbReference type="InterPro" id="IPR057670">
    <property type="entry name" value="SH3_retrovirus"/>
</dbReference>
<protein>
    <recommendedName>
        <fullName evidence="10">Retroviral polymerase SH3-like domain-containing protein</fullName>
    </recommendedName>
</protein>
<feature type="domain" description="Retroviral polymerase SH3-like" evidence="10">
    <location>
        <begin position="56"/>
        <end position="96"/>
    </location>
</feature>
<sequence>MLHANNLPEKLWSESVNTAAYVLNRTGPTPEVGKSPYEIWFKIKSSVDHLKCFGTECFIHIPKQKSGKFDKKAIKGYFVVCCGEKDGYCIWAPDKNVLLS</sequence>
<evidence type="ECO:0000256" key="1">
    <source>
        <dbReference type="ARBA" id="ARBA00022722"/>
    </source>
</evidence>
<evidence type="ECO:0000256" key="3">
    <source>
        <dbReference type="ARBA" id="ARBA00022759"/>
    </source>
</evidence>
<dbReference type="Proteomes" id="UP000499080">
    <property type="component" value="Unassembled WGS sequence"/>
</dbReference>
<dbReference type="GO" id="GO:0006310">
    <property type="term" value="P:DNA recombination"/>
    <property type="evidence" value="ECO:0007669"/>
    <property type="project" value="UniProtKB-KW"/>
</dbReference>
<dbReference type="PANTHER" id="PTHR42648">
    <property type="entry name" value="TRANSPOSASE, PUTATIVE-RELATED"/>
    <property type="match status" value="1"/>
</dbReference>
<evidence type="ECO:0000313" key="11">
    <source>
        <dbReference type="EMBL" id="GBM57485.1"/>
    </source>
</evidence>
<proteinExistence type="predicted"/>
<keyword evidence="5" id="KW-0460">Magnesium</keyword>
<name>A0A4Y2GXC8_ARAVE</name>
<gene>
    <name evidence="11" type="ORF">AVEN_231194_1</name>
</gene>
<dbReference type="InterPro" id="IPR039537">
    <property type="entry name" value="Retrotran_Ty1/copia-like"/>
</dbReference>
<evidence type="ECO:0000256" key="9">
    <source>
        <dbReference type="ARBA" id="ARBA00023172"/>
    </source>
</evidence>
<dbReference type="GO" id="GO:0003964">
    <property type="term" value="F:RNA-directed DNA polymerase activity"/>
    <property type="evidence" value="ECO:0007669"/>
    <property type="project" value="UniProtKB-KW"/>
</dbReference>
<dbReference type="GO" id="GO:0003887">
    <property type="term" value="F:DNA-directed DNA polymerase activity"/>
    <property type="evidence" value="ECO:0007669"/>
    <property type="project" value="UniProtKB-KW"/>
</dbReference>
<dbReference type="OrthoDB" id="6434337at2759"/>
<dbReference type="GO" id="GO:0004519">
    <property type="term" value="F:endonuclease activity"/>
    <property type="evidence" value="ECO:0007669"/>
    <property type="project" value="UniProtKB-KW"/>
</dbReference>
<reference evidence="11 12" key="1">
    <citation type="journal article" date="2019" name="Sci. Rep.">
        <title>Orb-weaving spider Araneus ventricosus genome elucidates the spidroin gene catalogue.</title>
        <authorList>
            <person name="Kono N."/>
            <person name="Nakamura H."/>
            <person name="Ohtoshi R."/>
            <person name="Moran D.A.P."/>
            <person name="Shinohara A."/>
            <person name="Yoshida Y."/>
            <person name="Fujiwara M."/>
            <person name="Mori M."/>
            <person name="Tomita M."/>
            <person name="Arakawa K."/>
        </authorList>
    </citation>
    <scope>NUCLEOTIDE SEQUENCE [LARGE SCALE GENOMIC DNA]</scope>
</reference>
<evidence type="ECO:0000256" key="8">
    <source>
        <dbReference type="ARBA" id="ARBA00022932"/>
    </source>
</evidence>
<keyword evidence="8" id="KW-0548">Nucleotidyltransferase</keyword>
<dbReference type="GO" id="GO:0046872">
    <property type="term" value="F:metal ion binding"/>
    <property type="evidence" value="ECO:0007669"/>
    <property type="project" value="UniProtKB-KW"/>
</dbReference>
<keyword evidence="3" id="KW-0255">Endonuclease</keyword>
<keyword evidence="9" id="KW-0233">DNA recombination</keyword>
<keyword evidence="6" id="KW-0229">DNA integration</keyword>
<keyword evidence="12" id="KW-1185">Reference proteome</keyword>
<keyword evidence="7" id="KW-0695">RNA-directed DNA polymerase</keyword>
<evidence type="ECO:0000256" key="6">
    <source>
        <dbReference type="ARBA" id="ARBA00022908"/>
    </source>
</evidence>
<dbReference type="EMBL" id="BGPR01001596">
    <property type="protein sequence ID" value="GBM57485.1"/>
    <property type="molecule type" value="Genomic_DNA"/>
</dbReference>
<evidence type="ECO:0000256" key="5">
    <source>
        <dbReference type="ARBA" id="ARBA00022842"/>
    </source>
</evidence>